<evidence type="ECO:0000313" key="1">
    <source>
        <dbReference type="EMBL" id="KRY56195.1"/>
    </source>
</evidence>
<dbReference type="AlphaFoldDB" id="A0A0V1D5F0"/>
<dbReference type="Proteomes" id="UP000054653">
    <property type="component" value="Unassembled WGS sequence"/>
</dbReference>
<comment type="caution">
    <text evidence="1">The sequence shown here is derived from an EMBL/GenBank/DDBJ whole genome shotgun (WGS) entry which is preliminary data.</text>
</comment>
<reference evidence="1 2" key="1">
    <citation type="submission" date="2015-01" db="EMBL/GenBank/DDBJ databases">
        <title>Evolution of Trichinella species and genotypes.</title>
        <authorList>
            <person name="Korhonen P.K."/>
            <person name="Edoardo P."/>
            <person name="Giuseppe L.R."/>
            <person name="Gasser R.B."/>
        </authorList>
    </citation>
    <scope>NUCLEOTIDE SEQUENCE [LARGE SCALE GENOMIC DNA]</scope>
    <source>
        <strain evidence="1">ISS120</strain>
    </source>
</reference>
<dbReference type="OrthoDB" id="5916333at2759"/>
<gene>
    <name evidence="1" type="ORF">T03_6314</name>
</gene>
<organism evidence="1 2">
    <name type="scientific">Trichinella britovi</name>
    <name type="common">Parasitic roundworm</name>
    <dbReference type="NCBI Taxonomy" id="45882"/>
    <lineage>
        <taxon>Eukaryota</taxon>
        <taxon>Metazoa</taxon>
        <taxon>Ecdysozoa</taxon>
        <taxon>Nematoda</taxon>
        <taxon>Enoplea</taxon>
        <taxon>Dorylaimia</taxon>
        <taxon>Trichinellida</taxon>
        <taxon>Trichinellidae</taxon>
        <taxon>Trichinella</taxon>
    </lineage>
</organism>
<dbReference type="EMBL" id="JYDI01000046">
    <property type="protein sequence ID" value="KRY56195.1"/>
    <property type="molecule type" value="Genomic_DNA"/>
</dbReference>
<feature type="non-terminal residue" evidence="1">
    <location>
        <position position="458"/>
    </location>
</feature>
<keyword evidence="2" id="KW-1185">Reference proteome</keyword>
<evidence type="ECO:0000313" key="2">
    <source>
        <dbReference type="Proteomes" id="UP000054653"/>
    </source>
</evidence>
<name>A0A0V1D5F0_TRIBR</name>
<dbReference type="OMA" id="IAPFHIG"/>
<proteinExistence type="predicted"/>
<sequence length="458" mass="50820">LTEFFFKNESVDRQHVNYKLDFKLEAQTCFINLVIQREAISSLILILTKLIMKYNICTMFACVLLIALCLLADVDASDSELLKKLKRVRRQMLETAMVIDREEGEPCPKVIAPFHIGGDASWGRRYIGGAFLNGFTPKRGPFAIGVKRRVTVIQRGPNEPCPVIVEDDRQFNIDAGLGPTGFAHFRGHGESERLGRGSRSTVTIIRQKVGHPEPIVVEDDRWASFDFNIGPRLDMDFYGGGNALMGSSPLTIQKPYFWGGAIDGRIGWAKRSSLTVIKLTDKESLPDIVVENRRAALEFNYGHKMGAESFGYGSVVKIHENQFSPHVLNQWSGSLEGSVGWGHGINFGAYLKPTIIRLGYDESEPDLDDCCVQDESFPIGISSIRIWIDKAGIHANGGELISILKIGKLGVLRFLDPAQLLPVQGSFEQQVQQCKNAAVQNCQTGVDQQAPLVQRDQG</sequence>
<feature type="non-terminal residue" evidence="1">
    <location>
        <position position="1"/>
    </location>
</feature>
<protein>
    <submittedName>
        <fullName evidence="1">Uncharacterized protein</fullName>
    </submittedName>
</protein>
<accession>A0A0V1D5F0</accession>